<comment type="caution">
    <text evidence="1">The sequence shown here is derived from an EMBL/GenBank/DDBJ whole genome shotgun (WGS) entry which is preliminary data.</text>
</comment>
<evidence type="ECO:0000313" key="2">
    <source>
        <dbReference type="Proteomes" id="UP000245506"/>
    </source>
</evidence>
<proteinExistence type="predicted"/>
<dbReference type="Proteomes" id="UP000245506">
    <property type="component" value="Unassembled WGS sequence"/>
</dbReference>
<dbReference type="OrthoDB" id="6975485at2"/>
<accession>A0A317CGG1</accession>
<reference evidence="1 2" key="1">
    <citation type="submission" date="2018-05" db="EMBL/GenBank/DDBJ databases">
        <title>Leucothrix arctica sp. nov., isolated from Arctic seawater.</title>
        <authorList>
            <person name="Choi A."/>
            <person name="Baek K."/>
        </authorList>
    </citation>
    <scope>NUCLEOTIDE SEQUENCE [LARGE SCALE GENOMIC DNA]</scope>
    <source>
        <strain evidence="1 2">IMCC9719</strain>
    </source>
</reference>
<dbReference type="NCBIfam" id="TIGR02646">
    <property type="entry name" value="retron system putative HNH endonuclease"/>
    <property type="match status" value="1"/>
</dbReference>
<dbReference type="InterPro" id="IPR013467">
    <property type="entry name" value="HNH78-like"/>
</dbReference>
<keyword evidence="2" id="KW-1185">Reference proteome</keyword>
<sequence length="244" mass="28482">MRFIDKQIVCKPLQRRRHNPPQTDTDAKKAWRRFNKQAIRKTCYKQQFGLCAYTELSLDDEQLGCHLEHIAPRSRYPERTFESTNIILASMDECYSGQLETHEQFGGHFKSALYGDDWFIGPFDPRCELFFQYCATTGRVFANDKIDINDQANTARTIEVLNLNCDYLITKRRDHLRALTEAINSLMSRGSQNFNTEETNFESLRRVTLEKVGKSLPVFYSAKKQLFDKYKKDGFSKNHPPLNT</sequence>
<name>A0A317CGG1_9GAMM</name>
<evidence type="ECO:0000313" key="1">
    <source>
        <dbReference type="EMBL" id="PWQ97261.1"/>
    </source>
</evidence>
<dbReference type="AlphaFoldDB" id="A0A317CGG1"/>
<dbReference type="RefSeq" id="WP_109822689.1">
    <property type="nucleotide sequence ID" value="NZ_QGKL01000021.1"/>
</dbReference>
<protein>
    <submittedName>
        <fullName evidence="1">TIGR02646 family protein</fullName>
    </submittedName>
</protein>
<dbReference type="EMBL" id="QGKL01000021">
    <property type="protein sequence ID" value="PWQ97261.1"/>
    <property type="molecule type" value="Genomic_DNA"/>
</dbReference>
<gene>
    <name evidence="1" type="ORF">DKT75_06900</name>
</gene>
<organism evidence="1 2">
    <name type="scientific">Leucothrix arctica</name>
    <dbReference type="NCBI Taxonomy" id="1481894"/>
    <lineage>
        <taxon>Bacteria</taxon>
        <taxon>Pseudomonadati</taxon>
        <taxon>Pseudomonadota</taxon>
        <taxon>Gammaproteobacteria</taxon>
        <taxon>Thiotrichales</taxon>
        <taxon>Thiotrichaceae</taxon>
        <taxon>Leucothrix</taxon>
    </lineage>
</organism>